<keyword evidence="3 6" id="KW-0812">Transmembrane</keyword>
<evidence type="ECO:0000256" key="5">
    <source>
        <dbReference type="ARBA" id="ARBA00023136"/>
    </source>
</evidence>
<comment type="subcellular location">
    <subcellularLocation>
        <location evidence="6">Cell membrane</location>
        <topology evidence="6">Multi-pass membrane protein</topology>
    </subcellularLocation>
    <subcellularLocation>
        <location evidence="1">Membrane</location>
        <topology evidence="1">Multi-pass membrane protein</topology>
    </subcellularLocation>
</comment>
<dbReference type="GO" id="GO:0005886">
    <property type="term" value="C:plasma membrane"/>
    <property type="evidence" value="ECO:0007669"/>
    <property type="project" value="UniProtKB-SubCell"/>
</dbReference>
<feature type="transmembrane region" description="Helical" evidence="6">
    <location>
        <begin position="205"/>
        <end position="226"/>
    </location>
</feature>
<dbReference type="PANTHER" id="PTHR43483">
    <property type="entry name" value="MEMBRANE TRANSPORTER PROTEIN HI_0806-RELATED"/>
    <property type="match status" value="1"/>
</dbReference>
<dbReference type="InterPro" id="IPR002781">
    <property type="entry name" value="TM_pro_TauE-like"/>
</dbReference>
<dbReference type="Pfam" id="PF01925">
    <property type="entry name" value="TauE"/>
    <property type="match status" value="1"/>
</dbReference>
<evidence type="ECO:0000256" key="4">
    <source>
        <dbReference type="ARBA" id="ARBA00022989"/>
    </source>
</evidence>
<organism evidence="7 8">
    <name type="scientific">Pseudomonas frederiksbergensis</name>
    <dbReference type="NCBI Taxonomy" id="104087"/>
    <lineage>
        <taxon>Bacteria</taxon>
        <taxon>Pseudomonadati</taxon>
        <taxon>Pseudomonadota</taxon>
        <taxon>Gammaproteobacteria</taxon>
        <taxon>Pseudomonadales</taxon>
        <taxon>Pseudomonadaceae</taxon>
        <taxon>Pseudomonas</taxon>
    </lineage>
</organism>
<reference evidence="7 8" key="1">
    <citation type="submission" date="2019-12" db="EMBL/GenBank/DDBJ databases">
        <title>Endophytic bacteria associated with Panax ginseng seedlings.</title>
        <authorList>
            <person name="Park J.M."/>
            <person name="Shin R."/>
            <person name="Jo S.H."/>
        </authorList>
    </citation>
    <scope>NUCLEOTIDE SEQUENCE [LARGE SCALE GENOMIC DNA]</scope>
    <source>
        <strain evidence="7 8">PgKB32</strain>
    </source>
</reference>
<feature type="transmembrane region" description="Helical" evidence="6">
    <location>
        <begin position="52"/>
        <end position="71"/>
    </location>
</feature>
<feature type="transmembrane region" description="Helical" evidence="6">
    <location>
        <begin position="179"/>
        <end position="199"/>
    </location>
</feature>
<dbReference type="RefSeq" id="WP_163909711.1">
    <property type="nucleotide sequence ID" value="NZ_JAAAXX010000001.1"/>
</dbReference>
<sequence>MVAMTVYPMMIGVGVMAGFMSGLFGIGGGIIVTPLLVLVYPMLGGQKLPIEVVTGLSSAQGFFSSMVSFALHRVRFRPDWRVIRSFAVPMAIANFFASIHADAFSENFILFVFGLLGLMSLMVTYLFRRPVALLCNHQVVSLPLTGLILGVLCGLVGQGGGFIYLPVLISLFGLQIKQAISTSAVIGIIGASGALLGRVGSQMDFLDYTAELVVGILLGGYLGAALSHRLDSRHLKRALNVFVLLCSVQLMARLIF</sequence>
<protein>
    <recommendedName>
        <fullName evidence="6">Probable membrane transporter protein</fullName>
    </recommendedName>
</protein>
<dbReference type="Proteomes" id="UP000475265">
    <property type="component" value="Unassembled WGS sequence"/>
</dbReference>
<keyword evidence="6" id="KW-1003">Cell membrane</keyword>
<evidence type="ECO:0000256" key="3">
    <source>
        <dbReference type="ARBA" id="ARBA00022692"/>
    </source>
</evidence>
<evidence type="ECO:0000256" key="2">
    <source>
        <dbReference type="ARBA" id="ARBA00009142"/>
    </source>
</evidence>
<dbReference type="EMBL" id="JAAAXX010000001">
    <property type="protein sequence ID" value="KAF2394474.1"/>
    <property type="molecule type" value="Genomic_DNA"/>
</dbReference>
<dbReference type="AlphaFoldDB" id="A0A6L5C4K8"/>
<keyword evidence="5 6" id="KW-0472">Membrane</keyword>
<feature type="transmembrane region" description="Helical" evidence="6">
    <location>
        <begin position="83"/>
        <end position="101"/>
    </location>
</feature>
<evidence type="ECO:0000256" key="6">
    <source>
        <dbReference type="RuleBase" id="RU363041"/>
    </source>
</evidence>
<gene>
    <name evidence="7" type="ORF">FX983_02455</name>
</gene>
<evidence type="ECO:0000313" key="8">
    <source>
        <dbReference type="Proteomes" id="UP000475265"/>
    </source>
</evidence>
<accession>A0A6L5C4K8</accession>
<dbReference type="PANTHER" id="PTHR43483:SF3">
    <property type="entry name" value="MEMBRANE TRANSPORTER PROTEIN HI_0806-RELATED"/>
    <property type="match status" value="1"/>
</dbReference>
<keyword evidence="4 6" id="KW-1133">Transmembrane helix</keyword>
<name>A0A6L5C4K8_9PSED</name>
<comment type="caution">
    <text evidence="7">The sequence shown here is derived from an EMBL/GenBank/DDBJ whole genome shotgun (WGS) entry which is preliminary data.</text>
</comment>
<feature type="transmembrane region" description="Helical" evidence="6">
    <location>
        <begin position="108"/>
        <end position="127"/>
    </location>
</feature>
<evidence type="ECO:0000313" key="7">
    <source>
        <dbReference type="EMBL" id="KAF2394474.1"/>
    </source>
</evidence>
<feature type="transmembrane region" description="Helical" evidence="6">
    <location>
        <begin position="12"/>
        <end position="40"/>
    </location>
</feature>
<evidence type="ECO:0000256" key="1">
    <source>
        <dbReference type="ARBA" id="ARBA00004141"/>
    </source>
</evidence>
<proteinExistence type="inferred from homology"/>
<comment type="similarity">
    <text evidence="2 6">Belongs to the 4-toluene sulfonate uptake permease (TSUP) (TC 2.A.102) family.</text>
</comment>
<feature type="transmembrane region" description="Helical" evidence="6">
    <location>
        <begin position="147"/>
        <end position="172"/>
    </location>
</feature>